<organism evidence="2 3">
    <name type="scientific">Polytolypa hystricis (strain UAMH7299)</name>
    <dbReference type="NCBI Taxonomy" id="1447883"/>
    <lineage>
        <taxon>Eukaryota</taxon>
        <taxon>Fungi</taxon>
        <taxon>Dikarya</taxon>
        <taxon>Ascomycota</taxon>
        <taxon>Pezizomycotina</taxon>
        <taxon>Eurotiomycetes</taxon>
        <taxon>Eurotiomycetidae</taxon>
        <taxon>Onygenales</taxon>
        <taxon>Onygenales incertae sedis</taxon>
        <taxon>Polytolypa</taxon>
    </lineage>
</organism>
<keyword evidence="3" id="KW-1185">Reference proteome</keyword>
<dbReference type="Proteomes" id="UP000224634">
    <property type="component" value="Unassembled WGS sequence"/>
</dbReference>
<feature type="region of interest" description="Disordered" evidence="1">
    <location>
        <begin position="1"/>
        <end position="22"/>
    </location>
</feature>
<protein>
    <submittedName>
        <fullName evidence="2">Uncharacterized protein</fullName>
    </submittedName>
</protein>
<gene>
    <name evidence="2" type="ORF">AJ80_04455</name>
</gene>
<accession>A0A2B7YB50</accession>
<reference evidence="2 3" key="1">
    <citation type="submission" date="2017-10" db="EMBL/GenBank/DDBJ databases">
        <title>Comparative genomics in systemic dimorphic fungi from Ajellomycetaceae.</title>
        <authorList>
            <person name="Munoz J.F."/>
            <person name="Mcewen J.G."/>
            <person name="Clay O.K."/>
            <person name="Cuomo C.A."/>
        </authorList>
    </citation>
    <scope>NUCLEOTIDE SEQUENCE [LARGE SCALE GENOMIC DNA]</scope>
    <source>
        <strain evidence="2 3">UAMH7299</strain>
    </source>
</reference>
<dbReference type="OrthoDB" id="10674364at2759"/>
<dbReference type="AlphaFoldDB" id="A0A2B7YB50"/>
<name>A0A2B7YB50_POLH7</name>
<evidence type="ECO:0000256" key="1">
    <source>
        <dbReference type="SAM" id="MobiDB-lite"/>
    </source>
</evidence>
<evidence type="ECO:0000313" key="2">
    <source>
        <dbReference type="EMBL" id="PGH18485.1"/>
    </source>
</evidence>
<sequence length="248" mass="27231">MSGWQPQVNPWDGPVEAGEAPPLNINRHDPSWLLNLIFAAHPELHLDLVAMASVSERFPDPRVWSAVADLQQDLAPFQRSAQELRNMPTMEEEEEAREVQAGSSLAPIAEAVGPEGMGVWIDQNPPLQGRREPQTRQQRVQRAWEIFLASIHDTASNDDDSPLFTAVSSAGSAPFFTLTDHPDYIDIGSVWTSAAAGESLWGPESGEWRAEDEEGAVHSPDGNSSTRPSAASSSRRLQLARFEEEADD</sequence>
<evidence type="ECO:0000313" key="3">
    <source>
        <dbReference type="Proteomes" id="UP000224634"/>
    </source>
</evidence>
<proteinExistence type="predicted"/>
<comment type="caution">
    <text evidence="2">The sequence shown here is derived from an EMBL/GenBank/DDBJ whole genome shotgun (WGS) entry which is preliminary data.</text>
</comment>
<dbReference type="EMBL" id="PDNA01000057">
    <property type="protein sequence ID" value="PGH18485.1"/>
    <property type="molecule type" value="Genomic_DNA"/>
</dbReference>
<feature type="compositionally biased region" description="Low complexity" evidence="1">
    <location>
        <begin position="224"/>
        <end position="240"/>
    </location>
</feature>
<feature type="region of interest" description="Disordered" evidence="1">
    <location>
        <begin position="201"/>
        <end position="248"/>
    </location>
</feature>